<keyword evidence="23" id="KW-1185">Reference proteome</keyword>
<accession>A0A8J6QRC5</accession>
<reference evidence="22" key="1">
    <citation type="submission" date="2020-09" db="EMBL/GenBank/DDBJ databases">
        <title>A novel bacterium of genus Neiella, isolated from South China Sea.</title>
        <authorList>
            <person name="Huang H."/>
            <person name="Mo K."/>
            <person name="Hu Y."/>
        </authorList>
    </citation>
    <scope>NUCLEOTIDE SEQUENCE</scope>
    <source>
        <strain evidence="22">HB171785</strain>
    </source>
</reference>
<evidence type="ECO:0000256" key="12">
    <source>
        <dbReference type="ARBA" id="ARBA00023012"/>
    </source>
</evidence>
<evidence type="ECO:0000256" key="14">
    <source>
        <dbReference type="PROSITE-ProRule" id="PRU00110"/>
    </source>
</evidence>
<dbReference type="CDD" id="cd17546">
    <property type="entry name" value="REC_hyHK_CKI1_RcsC-like"/>
    <property type="match status" value="1"/>
</dbReference>
<dbReference type="SUPFAM" id="SSF158472">
    <property type="entry name" value="HAMP domain-like"/>
    <property type="match status" value="1"/>
</dbReference>
<keyword evidence="12" id="KW-0902">Two-component regulatory system</keyword>
<evidence type="ECO:0000256" key="11">
    <source>
        <dbReference type="ARBA" id="ARBA00022989"/>
    </source>
</evidence>
<evidence type="ECO:0000256" key="2">
    <source>
        <dbReference type="ARBA" id="ARBA00004651"/>
    </source>
</evidence>
<feature type="domain" description="Histidine kinase" evidence="18">
    <location>
        <begin position="294"/>
        <end position="515"/>
    </location>
</feature>
<keyword evidence="4" id="KW-1003">Cell membrane</keyword>
<dbReference type="InterPro" id="IPR001789">
    <property type="entry name" value="Sig_transdc_resp-reg_receiver"/>
</dbReference>
<dbReference type="InterPro" id="IPR005467">
    <property type="entry name" value="His_kinase_dom"/>
</dbReference>
<feature type="transmembrane region" description="Helical" evidence="17">
    <location>
        <begin position="6"/>
        <end position="31"/>
    </location>
</feature>
<keyword evidence="16" id="KW-0175">Coiled coil</keyword>
<dbReference type="Pfam" id="PF00512">
    <property type="entry name" value="HisKA"/>
    <property type="match status" value="1"/>
</dbReference>
<evidence type="ECO:0000256" key="3">
    <source>
        <dbReference type="ARBA" id="ARBA00012438"/>
    </source>
</evidence>
<dbReference type="InterPro" id="IPR036641">
    <property type="entry name" value="HPT_dom_sf"/>
</dbReference>
<evidence type="ECO:0000313" key="22">
    <source>
        <dbReference type="EMBL" id="MBD1390006.1"/>
    </source>
</evidence>
<dbReference type="PROSITE" id="PS50885">
    <property type="entry name" value="HAMP"/>
    <property type="match status" value="1"/>
</dbReference>
<keyword evidence="9 22" id="KW-0418">Kinase</keyword>
<name>A0A8J6QRC5_9GAMM</name>
<dbReference type="FunFam" id="1.10.287.130:FF:000003">
    <property type="entry name" value="Histidine kinase"/>
    <property type="match status" value="1"/>
</dbReference>
<dbReference type="SMART" id="SM00387">
    <property type="entry name" value="HATPase_c"/>
    <property type="match status" value="1"/>
</dbReference>
<dbReference type="CDD" id="cd00082">
    <property type="entry name" value="HisKA"/>
    <property type="match status" value="1"/>
</dbReference>
<evidence type="ECO:0000256" key="17">
    <source>
        <dbReference type="SAM" id="Phobius"/>
    </source>
</evidence>
<dbReference type="SMART" id="SM00073">
    <property type="entry name" value="HPT"/>
    <property type="match status" value="1"/>
</dbReference>
<keyword evidence="10" id="KW-0067">ATP-binding</keyword>
<evidence type="ECO:0000256" key="9">
    <source>
        <dbReference type="ARBA" id="ARBA00022777"/>
    </source>
</evidence>
<dbReference type="SMART" id="SM00448">
    <property type="entry name" value="REC"/>
    <property type="match status" value="1"/>
</dbReference>
<feature type="domain" description="HPt" evidence="21">
    <location>
        <begin position="816"/>
        <end position="914"/>
    </location>
</feature>
<dbReference type="GO" id="GO:0005524">
    <property type="term" value="F:ATP binding"/>
    <property type="evidence" value="ECO:0007669"/>
    <property type="project" value="UniProtKB-KW"/>
</dbReference>
<keyword evidence="13 17" id="KW-0472">Membrane</keyword>
<feature type="modified residue" description="Phosphohistidine" evidence="14">
    <location>
        <position position="855"/>
    </location>
</feature>
<evidence type="ECO:0000313" key="23">
    <source>
        <dbReference type="Proteomes" id="UP000638014"/>
    </source>
</evidence>
<dbReference type="InterPro" id="IPR036890">
    <property type="entry name" value="HATPase_C_sf"/>
</dbReference>
<dbReference type="CDD" id="cd00088">
    <property type="entry name" value="HPT"/>
    <property type="match status" value="1"/>
</dbReference>
<evidence type="ECO:0000256" key="10">
    <source>
        <dbReference type="ARBA" id="ARBA00022840"/>
    </source>
</evidence>
<dbReference type="RefSeq" id="WP_191145089.1">
    <property type="nucleotide sequence ID" value="NZ_JACXAF010000013.1"/>
</dbReference>
<dbReference type="PROSITE" id="PS50894">
    <property type="entry name" value="HPT"/>
    <property type="match status" value="1"/>
</dbReference>
<dbReference type="GO" id="GO:0005886">
    <property type="term" value="C:plasma membrane"/>
    <property type="evidence" value="ECO:0007669"/>
    <property type="project" value="UniProtKB-SubCell"/>
</dbReference>
<evidence type="ECO:0000259" key="19">
    <source>
        <dbReference type="PROSITE" id="PS50110"/>
    </source>
</evidence>
<evidence type="ECO:0000256" key="16">
    <source>
        <dbReference type="SAM" id="Coils"/>
    </source>
</evidence>
<evidence type="ECO:0000256" key="6">
    <source>
        <dbReference type="ARBA" id="ARBA00022679"/>
    </source>
</evidence>
<dbReference type="PANTHER" id="PTHR45339:SF5">
    <property type="entry name" value="HISTIDINE KINASE"/>
    <property type="match status" value="1"/>
</dbReference>
<dbReference type="SMART" id="SM00388">
    <property type="entry name" value="HisKA"/>
    <property type="match status" value="1"/>
</dbReference>
<feature type="transmembrane region" description="Helical" evidence="17">
    <location>
        <begin position="171"/>
        <end position="194"/>
    </location>
</feature>
<dbReference type="Pfam" id="PF09984">
    <property type="entry name" value="sCache_4"/>
    <property type="match status" value="1"/>
</dbReference>
<evidence type="ECO:0000259" key="21">
    <source>
        <dbReference type="PROSITE" id="PS50894"/>
    </source>
</evidence>
<evidence type="ECO:0000256" key="15">
    <source>
        <dbReference type="PROSITE-ProRule" id="PRU00169"/>
    </source>
</evidence>
<dbReference type="Gene3D" id="1.10.287.130">
    <property type="match status" value="1"/>
</dbReference>
<dbReference type="SMART" id="SM00304">
    <property type="entry name" value="HAMP"/>
    <property type="match status" value="1"/>
</dbReference>
<dbReference type="Pfam" id="PF02518">
    <property type="entry name" value="HATPase_c"/>
    <property type="match status" value="1"/>
</dbReference>
<dbReference type="Gene3D" id="3.40.50.2300">
    <property type="match status" value="1"/>
</dbReference>
<dbReference type="NCBIfam" id="NF008318">
    <property type="entry name" value="PRK11107.1"/>
    <property type="match status" value="1"/>
</dbReference>
<comment type="catalytic activity">
    <reaction evidence="1">
        <text>ATP + protein L-histidine = ADP + protein N-phospho-L-histidine.</text>
        <dbReference type="EC" id="2.7.13.3"/>
    </reaction>
</comment>
<feature type="domain" description="Response regulatory" evidence="19">
    <location>
        <begin position="671"/>
        <end position="787"/>
    </location>
</feature>
<dbReference type="InterPro" id="IPR003594">
    <property type="entry name" value="HATPase_dom"/>
</dbReference>
<dbReference type="AlphaFoldDB" id="A0A8J6QRC5"/>
<dbReference type="SUPFAM" id="SSF47226">
    <property type="entry name" value="Histidine-containing phosphotransfer domain, HPT domain"/>
    <property type="match status" value="1"/>
</dbReference>
<dbReference type="InterPro" id="IPR003661">
    <property type="entry name" value="HisK_dim/P_dom"/>
</dbReference>
<dbReference type="SUPFAM" id="SSF55874">
    <property type="entry name" value="ATPase domain of HSP90 chaperone/DNA topoisomerase II/histidine kinase"/>
    <property type="match status" value="1"/>
</dbReference>
<dbReference type="InterPro" id="IPR004358">
    <property type="entry name" value="Sig_transdc_His_kin-like_C"/>
</dbReference>
<dbReference type="InterPro" id="IPR019247">
    <property type="entry name" value="Histidine_kinase_BarA_N"/>
</dbReference>
<evidence type="ECO:0000256" key="1">
    <source>
        <dbReference type="ARBA" id="ARBA00000085"/>
    </source>
</evidence>
<dbReference type="SUPFAM" id="SSF47384">
    <property type="entry name" value="Homodimeric domain of signal transducing histidine kinase"/>
    <property type="match status" value="1"/>
</dbReference>
<dbReference type="SUPFAM" id="SSF52172">
    <property type="entry name" value="CheY-like"/>
    <property type="match status" value="1"/>
</dbReference>
<dbReference type="PANTHER" id="PTHR45339">
    <property type="entry name" value="HYBRID SIGNAL TRANSDUCTION HISTIDINE KINASE J"/>
    <property type="match status" value="1"/>
</dbReference>
<evidence type="ECO:0000259" key="20">
    <source>
        <dbReference type="PROSITE" id="PS50885"/>
    </source>
</evidence>
<gene>
    <name evidence="22" type="primary">barA</name>
    <name evidence="22" type="ORF">IC617_11250</name>
</gene>
<dbReference type="InterPro" id="IPR011006">
    <property type="entry name" value="CheY-like_superfamily"/>
</dbReference>
<evidence type="ECO:0000256" key="5">
    <source>
        <dbReference type="ARBA" id="ARBA00022553"/>
    </source>
</evidence>
<evidence type="ECO:0000256" key="13">
    <source>
        <dbReference type="ARBA" id="ARBA00023136"/>
    </source>
</evidence>
<dbReference type="EMBL" id="JACXAF010000013">
    <property type="protein sequence ID" value="MBD1390006.1"/>
    <property type="molecule type" value="Genomic_DNA"/>
</dbReference>
<dbReference type="Pfam" id="PF01627">
    <property type="entry name" value="Hpt"/>
    <property type="match status" value="1"/>
</dbReference>
<dbReference type="Pfam" id="PF00672">
    <property type="entry name" value="HAMP"/>
    <property type="match status" value="1"/>
</dbReference>
<dbReference type="Gene3D" id="1.20.120.160">
    <property type="entry name" value="HPT domain"/>
    <property type="match status" value="1"/>
</dbReference>
<dbReference type="InterPro" id="IPR003660">
    <property type="entry name" value="HAMP_dom"/>
</dbReference>
<protein>
    <recommendedName>
        <fullName evidence="3">histidine kinase</fullName>
        <ecNumber evidence="3">2.7.13.3</ecNumber>
    </recommendedName>
</protein>
<dbReference type="InterPro" id="IPR036097">
    <property type="entry name" value="HisK_dim/P_sf"/>
</dbReference>
<proteinExistence type="predicted"/>
<dbReference type="Gene3D" id="6.10.340.10">
    <property type="match status" value="1"/>
</dbReference>
<dbReference type="Gene3D" id="3.30.565.10">
    <property type="entry name" value="Histidine kinase-like ATPase, C-terminal domain"/>
    <property type="match status" value="1"/>
</dbReference>
<keyword evidence="6 22" id="KW-0808">Transferase</keyword>
<feature type="domain" description="HAMP" evidence="20">
    <location>
        <begin position="195"/>
        <end position="247"/>
    </location>
</feature>
<keyword evidence="7 17" id="KW-0812">Transmembrane</keyword>
<feature type="coiled-coil region" evidence="16">
    <location>
        <begin position="246"/>
        <end position="284"/>
    </location>
</feature>
<keyword evidence="11 17" id="KW-1133">Transmembrane helix</keyword>
<evidence type="ECO:0000259" key="18">
    <source>
        <dbReference type="PROSITE" id="PS50109"/>
    </source>
</evidence>
<dbReference type="GO" id="GO:0000155">
    <property type="term" value="F:phosphorelay sensor kinase activity"/>
    <property type="evidence" value="ECO:0007669"/>
    <property type="project" value="InterPro"/>
</dbReference>
<dbReference type="Proteomes" id="UP000638014">
    <property type="component" value="Unassembled WGS sequence"/>
</dbReference>
<dbReference type="PROSITE" id="PS50109">
    <property type="entry name" value="HIS_KIN"/>
    <property type="match status" value="1"/>
</dbReference>
<dbReference type="PROSITE" id="PS50110">
    <property type="entry name" value="RESPONSE_REGULATORY"/>
    <property type="match status" value="1"/>
</dbReference>
<evidence type="ECO:0000256" key="7">
    <source>
        <dbReference type="ARBA" id="ARBA00022692"/>
    </source>
</evidence>
<sequence length="921" mass="103082">MTKYGLRTWVILLTLAPTVLVSLLLGSYFTVTRYEQLELQLVKDGTNIIEPLTIAAEQGLITNDREKLMRLLSVTHRKHSPAIRSITVFTPDHEVFVSSNFHRQFDSLRLNAGEQIPDATDIEYDYDNNSILFRAPILSSEKQYTGLPPAAIGYLTLQLDSSPTMLNQHRAAFYTFLIVLLGISVCMVFTIRLVRKVTKPITEMVHGIDNIRKGKLETRLGGQHIGELDDLKNGLNAMAKSIAEYHLEMQNNIEQATSDLRQTLEQIEIQNVELDLAKRRAQEAARVKTEFLANMSHELRTPLNGVLGFSRQLLKTSLTTSQYDQVMTIDNSAKNLLGIINDILDLSKLEAGKLTLEQVPFILRDAVDEVMQLLAPTAHHKGIDFAFIIDNKVPDDLLGDALRIKQVITNLVGNAIKFTEQGSVTLRISVEQVRGDNVCLKLEVKDTGVGISDEQQQALFQAFAQADASISRRFGGTGLGLVITKRLLAEMDGDIGLESQLHQGSYFWCTLCCRLSPIALGDHAQSEMLAGKTALIYEPQAYSMESLETPMHGWLMNVTPCRSKQQWQSLLKRNVKYDYVIVAIDEFDSNQLQTQLQALTYITRHAVLLSAVSSQHEIGHLENYQGMFVSHLRKPLVSNRLLAALQRMTRTTKAFPLNQQALERSEKMAMKVLAVDDNPANLKLIVTLLKEKVTQVAMANNGEQAIEMAAEESFDIIFMDIQMPNVDGVTATQTIRQGEFNQHTPVVAVTAHALPEEKANLLASGMDDYLTKPIEEHLLDSILQHWYRFNQQKQQSKELCHPLIDWQQALNQAGGRADLAKEMLQLLIESLPESRDAIEQAWQAQDNATLKAQVHRLHGACCYAGIPKLKSVVGTLERLLKEQHSQQDVEPEYFELMDLLAQLIDSPPPGLVDSNTTVASA</sequence>
<keyword evidence="8" id="KW-0547">Nucleotide-binding</keyword>
<comment type="subcellular location">
    <subcellularLocation>
        <location evidence="2">Cell membrane</location>
        <topology evidence="2">Multi-pass membrane protein</topology>
    </subcellularLocation>
</comment>
<dbReference type="FunFam" id="3.30.565.10:FF:000010">
    <property type="entry name" value="Sensor histidine kinase RcsC"/>
    <property type="match status" value="1"/>
</dbReference>
<comment type="caution">
    <text evidence="22">The sequence shown here is derived from an EMBL/GenBank/DDBJ whole genome shotgun (WGS) entry which is preliminary data.</text>
</comment>
<dbReference type="CDD" id="cd16922">
    <property type="entry name" value="HATPase_EvgS-ArcB-TorS-like"/>
    <property type="match status" value="1"/>
</dbReference>
<evidence type="ECO:0000256" key="4">
    <source>
        <dbReference type="ARBA" id="ARBA00022475"/>
    </source>
</evidence>
<evidence type="ECO:0000256" key="8">
    <source>
        <dbReference type="ARBA" id="ARBA00022741"/>
    </source>
</evidence>
<dbReference type="Pfam" id="PF00072">
    <property type="entry name" value="Response_reg"/>
    <property type="match status" value="1"/>
</dbReference>
<dbReference type="EC" id="2.7.13.3" evidence="3"/>
<feature type="modified residue" description="4-aspartylphosphate" evidence="15">
    <location>
        <position position="720"/>
    </location>
</feature>
<keyword evidence="5 15" id="KW-0597">Phosphoprotein</keyword>
<dbReference type="PRINTS" id="PR00344">
    <property type="entry name" value="BCTRLSENSOR"/>
</dbReference>
<organism evidence="22 23">
    <name type="scientific">Neiella litorisoli</name>
    <dbReference type="NCBI Taxonomy" id="2771431"/>
    <lineage>
        <taxon>Bacteria</taxon>
        <taxon>Pseudomonadati</taxon>
        <taxon>Pseudomonadota</taxon>
        <taxon>Gammaproteobacteria</taxon>
        <taxon>Alteromonadales</taxon>
        <taxon>Echinimonadaceae</taxon>
        <taxon>Neiella</taxon>
    </lineage>
</organism>
<dbReference type="InterPro" id="IPR008207">
    <property type="entry name" value="Sig_transdc_His_kin_Hpt_dom"/>
</dbReference>